<dbReference type="Proteomes" id="UP000727056">
    <property type="component" value="Unassembled WGS sequence"/>
</dbReference>
<sequence>MPMAFHVRPVATKDGRTVYRVSIDQHGIAGAPRLVTEPPARPALPDGYGFGAERGGLRAVHGSVELGADAADTTGHARRRPEGRPVGAHRPGTTAPRRVGTPVRLGPESHRAASGTRATPRLRLVPDPA</sequence>
<feature type="region of interest" description="Disordered" evidence="1">
    <location>
        <begin position="68"/>
        <end position="129"/>
    </location>
</feature>
<protein>
    <submittedName>
        <fullName evidence="2">Uncharacterized protein</fullName>
    </submittedName>
</protein>
<name>A0ABX1C8T3_9ACTN</name>
<accession>A0ABX1C8T3</accession>
<evidence type="ECO:0000313" key="2">
    <source>
        <dbReference type="EMBL" id="NJQ15554.1"/>
    </source>
</evidence>
<evidence type="ECO:0000313" key="3">
    <source>
        <dbReference type="Proteomes" id="UP000727056"/>
    </source>
</evidence>
<dbReference type="EMBL" id="JAAVJC010000077">
    <property type="protein sequence ID" value="NJQ15554.1"/>
    <property type="molecule type" value="Genomic_DNA"/>
</dbReference>
<gene>
    <name evidence="2" type="ORF">HCN52_11475</name>
</gene>
<reference evidence="2 3" key="1">
    <citation type="submission" date="2020-03" db="EMBL/GenBank/DDBJ databases">
        <title>Draft genome of Streptomyces sp. ventii, isolated from the Axial Seamount in the Pacific Ocean, and resequencing of the two type strains Streptomyces lonarensis strain NCL 716 and Streptomyces bohaiensis strain 11A07.</title>
        <authorList>
            <person name="Loughran R.M."/>
            <person name="Pfannmuller K.M."/>
            <person name="Wasson B.J."/>
            <person name="Deadmond M.C."/>
            <person name="Paddock B.E."/>
            <person name="Koyack M.J."/>
            <person name="Gallegos D.A."/>
            <person name="Mitchell E.A."/>
            <person name="Ushijima B."/>
            <person name="Saw J.H."/>
            <person name="Mcphail K.L."/>
            <person name="Videau P."/>
        </authorList>
    </citation>
    <scope>NUCLEOTIDE SEQUENCE [LARGE SCALE GENOMIC DNA]</scope>
    <source>
        <strain evidence="2 3">11A07</strain>
    </source>
</reference>
<evidence type="ECO:0000256" key="1">
    <source>
        <dbReference type="SAM" id="MobiDB-lite"/>
    </source>
</evidence>
<organism evidence="2 3">
    <name type="scientific">Streptomyces bohaiensis</name>
    <dbReference type="NCBI Taxonomy" id="1431344"/>
    <lineage>
        <taxon>Bacteria</taxon>
        <taxon>Bacillati</taxon>
        <taxon>Actinomycetota</taxon>
        <taxon>Actinomycetes</taxon>
        <taxon>Kitasatosporales</taxon>
        <taxon>Streptomycetaceae</taxon>
        <taxon>Streptomyces</taxon>
    </lineage>
</organism>
<proteinExistence type="predicted"/>
<dbReference type="RefSeq" id="WP_168088323.1">
    <property type="nucleotide sequence ID" value="NZ_JAAVJC010000077.1"/>
</dbReference>
<comment type="caution">
    <text evidence="2">The sequence shown here is derived from an EMBL/GenBank/DDBJ whole genome shotgun (WGS) entry which is preliminary data.</text>
</comment>
<keyword evidence="3" id="KW-1185">Reference proteome</keyword>